<proteinExistence type="predicted"/>
<keyword evidence="3" id="KW-1185">Reference proteome</keyword>
<comment type="caution">
    <text evidence="2">The sequence shown here is derived from an EMBL/GenBank/DDBJ whole genome shotgun (WGS) entry which is preliminary data.</text>
</comment>
<dbReference type="EMBL" id="RYZW01000157">
    <property type="protein sequence ID" value="TDZ40680.1"/>
    <property type="molecule type" value="Genomic_DNA"/>
</dbReference>
<reference evidence="2 3" key="1">
    <citation type="submission" date="2018-12" db="EMBL/GenBank/DDBJ databases">
        <title>Genome sequence and assembly of Colletotrichum trifolii.</title>
        <authorList>
            <person name="Gan P."/>
            <person name="Shirasu K."/>
        </authorList>
    </citation>
    <scope>NUCLEOTIDE SEQUENCE [LARGE SCALE GENOMIC DNA]</scope>
    <source>
        <strain evidence="2 3">543-2</strain>
    </source>
</reference>
<dbReference type="Proteomes" id="UP000295703">
    <property type="component" value="Unassembled WGS sequence"/>
</dbReference>
<sequence length="64" mass="6804">MKFSLNLFFAIATIMSGVSATCVDSYPGSSTYNNGDCRKGLGLDHKCASSTTAYFRCCSNANCT</sequence>
<name>A0A4R8QQM2_COLTR</name>
<evidence type="ECO:0000313" key="3">
    <source>
        <dbReference type="Proteomes" id="UP000295703"/>
    </source>
</evidence>
<dbReference type="AlphaFoldDB" id="A0A4R8QQM2"/>
<feature type="signal peptide" evidence="1">
    <location>
        <begin position="1"/>
        <end position="20"/>
    </location>
</feature>
<gene>
    <name evidence="2" type="ORF">CTRI78_v010226</name>
</gene>
<evidence type="ECO:0000256" key="1">
    <source>
        <dbReference type="SAM" id="SignalP"/>
    </source>
</evidence>
<organism evidence="2 3">
    <name type="scientific">Colletotrichum trifolii</name>
    <dbReference type="NCBI Taxonomy" id="5466"/>
    <lineage>
        <taxon>Eukaryota</taxon>
        <taxon>Fungi</taxon>
        <taxon>Dikarya</taxon>
        <taxon>Ascomycota</taxon>
        <taxon>Pezizomycotina</taxon>
        <taxon>Sordariomycetes</taxon>
        <taxon>Hypocreomycetidae</taxon>
        <taxon>Glomerellales</taxon>
        <taxon>Glomerellaceae</taxon>
        <taxon>Colletotrichum</taxon>
        <taxon>Colletotrichum orbiculare species complex</taxon>
    </lineage>
</organism>
<feature type="chain" id="PRO_5020404530" evidence="1">
    <location>
        <begin position="21"/>
        <end position="64"/>
    </location>
</feature>
<evidence type="ECO:0000313" key="2">
    <source>
        <dbReference type="EMBL" id="TDZ40680.1"/>
    </source>
</evidence>
<protein>
    <submittedName>
        <fullName evidence="2">Uncharacterized protein</fullName>
    </submittedName>
</protein>
<accession>A0A4R8QQM2</accession>
<keyword evidence="1" id="KW-0732">Signal</keyword>